<evidence type="ECO:0000256" key="1">
    <source>
        <dbReference type="ARBA" id="ARBA00004162"/>
    </source>
</evidence>
<feature type="domain" description="Cadherin" evidence="14">
    <location>
        <begin position="870"/>
        <end position="983"/>
    </location>
</feature>
<keyword evidence="7" id="KW-0130">Cell adhesion</keyword>
<dbReference type="PRINTS" id="PR00205">
    <property type="entry name" value="CADHERIN"/>
</dbReference>
<evidence type="ECO:0000256" key="7">
    <source>
        <dbReference type="ARBA" id="ARBA00022889"/>
    </source>
</evidence>
<dbReference type="PROSITE" id="PS00232">
    <property type="entry name" value="CADHERIN_1"/>
    <property type="match status" value="3"/>
</dbReference>
<keyword evidence="10" id="KW-0325">Glycoprotein</keyword>
<evidence type="ECO:0000259" key="14">
    <source>
        <dbReference type="PROSITE" id="PS50268"/>
    </source>
</evidence>
<evidence type="ECO:0000313" key="16">
    <source>
        <dbReference type="WBParaSite" id="PgB18_g043_t02"/>
    </source>
</evidence>
<evidence type="ECO:0000256" key="5">
    <source>
        <dbReference type="ARBA" id="ARBA00022737"/>
    </source>
</evidence>
<feature type="region of interest" description="Disordered" evidence="12">
    <location>
        <begin position="2088"/>
        <end position="2109"/>
    </location>
</feature>
<evidence type="ECO:0000256" key="9">
    <source>
        <dbReference type="ARBA" id="ARBA00023136"/>
    </source>
</evidence>
<dbReference type="FunFam" id="2.60.40.60:FF:000033">
    <property type="entry name" value="FAT atypical cadherin 1"/>
    <property type="match status" value="1"/>
</dbReference>
<dbReference type="PROSITE" id="PS50268">
    <property type="entry name" value="CADHERIN_2"/>
    <property type="match status" value="12"/>
</dbReference>
<dbReference type="Gene3D" id="2.60.40.60">
    <property type="entry name" value="Cadherins"/>
    <property type="match status" value="13"/>
</dbReference>
<feature type="domain" description="Cadherin" evidence="14">
    <location>
        <begin position="1678"/>
        <end position="1798"/>
    </location>
</feature>
<feature type="transmembrane region" description="Helical" evidence="13">
    <location>
        <begin position="2006"/>
        <end position="2027"/>
    </location>
</feature>
<evidence type="ECO:0000256" key="11">
    <source>
        <dbReference type="PROSITE-ProRule" id="PRU00043"/>
    </source>
</evidence>
<dbReference type="GO" id="GO:0007156">
    <property type="term" value="P:homophilic cell adhesion via plasma membrane adhesion molecules"/>
    <property type="evidence" value="ECO:0007669"/>
    <property type="project" value="InterPro"/>
</dbReference>
<evidence type="ECO:0000256" key="12">
    <source>
        <dbReference type="SAM" id="MobiDB-lite"/>
    </source>
</evidence>
<comment type="subcellular location">
    <subcellularLocation>
        <location evidence="1">Cell membrane</location>
        <topology evidence="1">Single-pass membrane protein</topology>
    </subcellularLocation>
</comment>
<protein>
    <submittedName>
        <fullName evidence="16">Cadherin domain-containing protein</fullName>
    </submittedName>
</protein>
<feature type="domain" description="Cadherin" evidence="14">
    <location>
        <begin position="659"/>
        <end position="762"/>
    </location>
</feature>
<feature type="domain" description="Cadherin" evidence="14">
    <location>
        <begin position="44"/>
        <end position="147"/>
    </location>
</feature>
<keyword evidence="9 13" id="KW-0472">Membrane</keyword>
<dbReference type="Proteomes" id="UP000887569">
    <property type="component" value="Unplaced"/>
</dbReference>
<dbReference type="SMART" id="SM00112">
    <property type="entry name" value="CA"/>
    <property type="match status" value="13"/>
</dbReference>
<evidence type="ECO:0000313" key="15">
    <source>
        <dbReference type="Proteomes" id="UP000887569"/>
    </source>
</evidence>
<feature type="domain" description="Cadherin" evidence="14">
    <location>
        <begin position="1355"/>
        <end position="1464"/>
    </location>
</feature>
<evidence type="ECO:0000256" key="13">
    <source>
        <dbReference type="SAM" id="Phobius"/>
    </source>
</evidence>
<dbReference type="WBParaSite" id="PgB18_g043_t02">
    <property type="protein sequence ID" value="PgB18_g043_t02"/>
    <property type="gene ID" value="PgB18_g043"/>
</dbReference>
<evidence type="ECO:0000256" key="2">
    <source>
        <dbReference type="ARBA" id="ARBA00022475"/>
    </source>
</evidence>
<keyword evidence="8 13" id="KW-1133">Transmembrane helix</keyword>
<name>A0A914ZY45_PARUN</name>
<keyword evidence="4" id="KW-0732">Signal</keyword>
<keyword evidence="5" id="KW-0677">Repeat</keyword>
<dbReference type="CDD" id="cd11304">
    <property type="entry name" value="Cadherin_repeat"/>
    <property type="match status" value="12"/>
</dbReference>
<dbReference type="PANTHER" id="PTHR24026:SF133">
    <property type="entry name" value="CADHERIN-RELATED FAMILY MEMBER 2"/>
    <property type="match status" value="1"/>
</dbReference>
<dbReference type="InterPro" id="IPR020894">
    <property type="entry name" value="Cadherin_CS"/>
</dbReference>
<evidence type="ECO:0000256" key="8">
    <source>
        <dbReference type="ARBA" id="ARBA00022989"/>
    </source>
</evidence>
<feature type="domain" description="Cadherin" evidence="14">
    <location>
        <begin position="557"/>
        <end position="658"/>
    </location>
</feature>
<dbReference type="FunFam" id="2.60.40.60:FF:000104">
    <property type="entry name" value="cadherin-23 isoform X1"/>
    <property type="match status" value="1"/>
</dbReference>
<dbReference type="GO" id="GO:0005509">
    <property type="term" value="F:calcium ion binding"/>
    <property type="evidence" value="ECO:0007669"/>
    <property type="project" value="UniProtKB-UniRule"/>
</dbReference>
<evidence type="ECO:0000256" key="10">
    <source>
        <dbReference type="ARBA" id="ARBA00023180"/>
    </source>
</evidence>
<dbReference type="FunFam" id="2.60.40.60:FF:000092">
    <property type="entry name" value="Protocadherin 8"/>
    <property type="match status" value="2"/>
</dbReference>
<dbReference type="GO" id="GO:0005886">
    <property type="term" value="C:plasma membrane"/>
    <property type="evidence" value="ECO:0007669"/>
    <property type="project" value="UniProtKB-SubCell"/>
</dbReference>
<feature type="domain" description="Cadherin" evidence="14">
    <location>
        <begin position="984"/>
        <end position="1084"/>
    </location>
</feature>
<keyword evidence="15" id="KW-1185">Reference proteome</keyword>
<evidence type="ECO:0000256" key="6">
    <source>
        <dbReference type="ARBA" id="ARBA00022837"/>
    </source>
</evidence>
<dbReference type="FunFam" id="2.60.40.60:FF:000116">
    <property type="entry name" value="Dachsous cadherin-related 2"/>
    <property type="match status" value="1"/>
</dbReference>
<keyword evidence="3 13" id="KW-0812">Transmembrane</keyword>
<keyword evidence="2" id="KW-1003">Cell membrane</keyword>
<feature type="domain" description="Cadherin" evidence="14">
    <location>
        <begin position="1803"/>
        <end position="1881"/>
    </location>
</feature>
<evidence type="ECO:0000256" key="4">
    <source>
        <dbReference type="ARBA" id="ARBA00022729"/>
    </source>
</evidence>
<dbReference type="SUPFAM" id="SSF49313">
    <property type="entry name" value="Cadherin-like"/>
    <property type="match status" value="12"/>
</dbReference>
<organism evidence="15 16">
    <name type="scientific">Parascaris univalens</name>
    <name type="common">Nematode worm</name>
    <dbReference type="NCBI Taxonomy" id="6257"/>
    <lineage>
        <taxon>Eukaryota</taxon>
        <taxon>Metazoa</taxon>
        <taxon>Ecdysozoa</taxon>
        <taxon>Nematoda</taxon>
        <taxon>Chromadorea</taxon>
        <taxon>Rhabditida</taxon>
        <taxon>Spirurina</taxon>
        <taxon>Ascaridomorpha</taxon>
        <taxon>Ascaridoidea</taxon>
        <taxon>Ascarididae</taxon>
        <taxon>Parascaris</taxon>
    </lineage>
</organism>
<dbReference type="PANTHER" id="PTHR24026">
    <property type="entry name" value="FAT ATYPICAL CADHERIN-RELATED"/>
    <property type="match status" value="1"/>
</dbReference>
<dbReference type="InterPro" id="IPR002126">
    <property type="entry name" value="Cadherin-like_dom"/>
</dbReference>
<sequence>TTLSNDISQIPLLESSLMIFALATALVSVIVDSAQAADLPPRFESRYYNITIAENAEPQRIGILQAYHPLTGEGNQIVYKIPRSADSGFFTIDANSGVLRSLESFDYEENKFYQFQVLACLEKNQTFCGFCTVTVVISDENDNSPEFEQSSFSVDLPIDTPVGMEIAHLSAFDRDSGSNADISYTLKTPSGIFSLDDQSGILTTVIPLSEARKFHLVVEAFDHGYPTNRQTVDVFISVHDSNPSAPEFDQFRYDVVKISPVPAGSILVTVHAEDPDPGPAGQIEYRFAAPVDLRAATDLSKFIINPKTGQLSTKVRLTSEDSSSLHFVVEAADQSPTFPRKTQTVVRINILSSTVEQVSFLPLPKRVYISKSKAPSSVILKASATRTVAPPVFSMKEEDNLDYFEMVGDELRIHRNLTEGSFNVTIRVDAGSSFAEHLLNVVVMAERDKYPVFPHLTYNIQVPLNATFPLIVHQFGAGLTRGTVVYGTYPPDSLPIGLRLDEATGDLYAFKEFVDAFYGKPTVFTIIRARNAEDPQYYSDVGVALSVASDKGGLSFPVKLYRLVLRENSPAGTVLIPAITVGNHAAYDGVKYELRPSDLFWIDGDGVVRSRQSIDAEKLSPGSKGIIEMAVIASSGEEEAKAKVQIKIEDVNEYAPKFDSLLYDVEVPEDIEAGQMIVQVHAFDRDISEQDRLTYKIQQGDNQSLMSIAKNGSILKSDSGYFDREATELLNITVVAIDNDGNSAETTVRIHVKDVNDNEPKIDGPLIWNVTEGPKGVESKFVISAKDADTGQNGAVSFSIIQGNGNSSFNLTSLSGNRAELSVIKELDREASPRHLLTIEARDRGSPPLFSVATVVVNVLDENDSPPFFIQDDYKQDVPLNLPMYFPLLTVQAADEDLNSNLTYSIRSDPSNMFAINKDTGVISISSPVADRIAGRYEITVDVSDGVHVSTVIVVIGVYDTKGEGSPIASAMAPTILNRAPIFLNDSYKFSVNEGAIGPIGEVKFWDPDDDDVILTVEPKSYRSFFAIDSKNGTLEVVKALNYSMERELYAFLVLATDTGIPSSTAFANVIVTVVDVSDHAPQPDRNNYSAVVPSSISAPHAIPLVVATMDRDGEGLSREADVSVFIPQPSTLATAPNSSLEFDTNHTEVGSFVDEICMVTLLHSTDEVTLQLDRRLEEPIYTLETKCDCERLCRPLFSVLSPTLQKYFTVLPNGQIKLIKKLNISELKSEHLLGNFSELTIPIEVKTAEGSSSEMKLVMLLREEISPDNKYPTTVDVASDWSKMSVTKDHISRLSKGDTSADSVEIPIDVDAISKLTGSTETNALDVKGSPAYAVLVPTALISNESVNHQPTFPYKLYTSLMPEGRYGNGAVLSLKPTEIRAEDVDEGEEGFVTYQIESERPNIPFFIKNTTGELIIFGNIDREETSEYIFDVVASDHGNPPLYGRTHVSVKILDVNDNYPEFVDSPTVVSLLENSPPGTVVATVHATDADDGRFGEVQYSLLDHEGTFAIDSKSGVITTKIQLSMTENDTYDLLIAASDLGRPALKTTHEMRVEIFSSTNRVPQFRRSTYSANVASHATAGQKITQVIAGPSGLTYSLDDSFSGLFEISNEGVISLGRTPIKSEQNRYHFLNVSARNDEGESATTTLSIFLEGDKIVAIATTLAPQNGQPIRCQFVSKLYNAEIHENLLGRHKLIKVVSNCEKERRPVEYVIAQGSMEFEVNPKTGELFVVGPLDREKRSLHFIIVNVTEIDHNSDAIRPTRQTNPVIEHIKSKLDPWQTLVAVHVLDENDNEPHFVKLNSEGIYVFSVDWQAPVLTPVGRVHAEDADGRSPLTYWISESSASSADHFRLNNTSGVISLSKSLVNDRNDIYEFDVVVSDGIHNVSTLVKIYRLAPESNIVLLSADIPQQDVEEWVVERKMSDLIDEDVRVLVKQAYVNEDGQVNPQRSHLFVYALDKKTHVPIARDQLKAILEQSRSELDDDLPKLAIALPAVDSTGRLSLAELMLIVICVILLFIACCMLLYLARYCKRKAEERFNGEYMADSQTAGPRPYDVEQIDRKTAQTLLSSRPPLYPPEMKETYDISLHASPPINDTSSPDLRHTSGRSSSVFADAKQPIDAYGTVGPRSKNFSGDVMQVYSLINSRTCKDVTLSPALQTSKDDALFPVYRSQGYWS</sequence>
<accession>A0A914ZY45</accession>
<feature type="domain" description="Cadherin" evidence="14">
    <location>
        <begin position="262"/>
        <end position="364"/>
    </location>
</feature>
<evidence type="ECO:0000256" key="3">
    <source>
        <dbReference type="ARBA" id="ARBA00022692"/>
    </source>
</evidence>
<proteinExistence type="predicted"/>
<dbReference type="InterPro" id="IPR015919">
    <property type="entry name" value="Cadherin-like_sf"/>
</dbReference>
<dbReference type="Pfam" id="PF00028">
    <property type="entry name" value="Cadherin"/>
    <property type="match status" value="8"/>
</dbReference>
<feature type="domain" description="Cadherin" evidence="14">
    <location>
        <begin position="148"/>
        <end position="248"/>
    </location>
</feature>
<keyword evidence="6 11" id="KW-0106">Calcium</keyword>
<feature type="domain" description="Cadherin" evidence="14">
    <location>
        <begin position="783"/>
        <end position="869"/>
    </location>
</feature>
<feature type="domain" description="Cadherin" evidence="14">
    <location>
        <begin position="1465"/>
        <end position="1567"/>
    </location>
</feature>
<reference evidence="16" key="1">
    <citation type="submission" date="2022-11" db="UniProtKB">
        <authorList>
            <consortium name="WormBaseParasite"/>
        </authorList>
    </citation>
    <scope>IDENTIFICATION</scope>
</reference>